<dbReference type="Proteomes" id="UP000823896">
    <property type="component" value="Unassembled WGS sequence"/>
</dbReference>
<reference evidence="1" key="1">
    <citation type="journal article" date="2021" name="PeerJ">
        <title>Extensive microbial diversity within the chicken gut microbiome revealed by metagenomics and culture.</title>
        <authorList>
            <person name="Gilroy R."/>
            <person name="Ravi A."/>
            <person name="Getino M."/>
            <person name="Pursley I."/>
            <person name="Horton D.L."/>
            <person name="Alikhan N.F."/>
            <person name="Baker D."/>
            <person name="Gharbi K."/>
            <person name="Hall N."/>
            <person name="Watson M."/>
            <person name="Adriaenssens E.M."/>
            <person name="Foster-Nyarko E."/>
            <person name="Jarju S."/>
            <person name="Secka A."/>
            <person name="Antonio M."/>
            <person name="Oren A."/>
            <person name="Chaudhuri R.R."/>
            <person name="La Ragione R."/>
            <person name="Hildebrand F."/>
            <person name="Pallen M.J."/>
        </authorList>
    </citation>
    <scope>NUCLEOTIDE SEQUENCE</scope>
    <source>
        <strain evidence="1">CHK187-11901</strain>
    </source>
</reference>
<sequence length="473" mass="54637">MSRFSEQCKELIRENGTNVYRMSKEFSLEVTALQRMVTGKRLPNIDFVKKFCECLRIPETEKSTLLELYKIEQVGENTYYSRKCIKQLFGRLYGLEHEEEPFRENHEDPAPSFSIHTHMSLGVETALLAILEKCFCSEKEKQICTNFPAGDSSLFHYLNILRMRHGNNVSISHLINFRIDSFHSLSNLSALLQILPFTMSSNIRYTPYFVYSRAGHTDFQSQLFPYYLITDDSVLLCSGDFSKHIVLKDHEAVFAYANAFDHALKQAHLLIRSINDPMNAWQHYQEIVASKDMEVFGIEPQICYTGLMDRKTFMCFQAEMVPGLSPIFSEFTQKLWDQNKTFYFTQDGMDLLCATGQFTGQVTALLPPVQRENVIAMLEHYLSSEQGQHGYLLKNRIRFPLHINFEVNGNHHLNIIQITPDGQFNMLTICESSVCEAFRDFALSLQEDEDVCSVAETRQFIQEKIDMLKKAGK</sequence>
<dbReference type="EMBL" id="DWWM01000009">
    <property type="protein sequence ID" value="HJC35859.1"/>
    <property type="molecule type" value="Genomic_DNA"/>
</dbReference>
<accession>A0A9D2NRV8</accession>
<proteinExistence type="predicted"/>
<dbReference type="AlphaFoldDB" id="A0A9D2NRV8"/>
<protein>
    <submittedName>
        <fullName evidence="1">Uncharacterized protein</fullName>
    </submittedName>
</protein>
<evidence type="ECO:0000313" key="2">
    <source>
        <dbReference type="Proteomes" id="UP000823896"/>
    </source>
</evidence>
<name>A0A9D2NRV8_9FIRM</name>
<comment type="caution">
    <text evidence="1">The sequence shown here is derived from an EMBL/GenBank/DDBJ whole genome shotgun (WGS) entry which is preliminary data.</text>
</comment>
<organism evidence="1 2">
    <name type="scientific">Candidatus Merdibacter merdavium</name>
    <dbReference type="NCBI Taxonomy" id="2838692"/>
    <lineage>
        <taxon>Bacteria</taxon>
        <taxon>Bacillati</taxon>
        <taxon>Bacillota</taxon>
        <taxon>Erysipelotrichia</taxon>
        <taxon>Erysipelotrichales</taxon>
        <taxon>Erysipelotrichaceae</taxon>
        <taxon>Merdibacter</taxon>
    </lineage>
</organism>
<gene>
    <name evidence="1" type="ORF">H9702_01860</name>
</gene>
<reference evidence="1" key="2">
    <citation type="submission" date="2021-04" db="EMBL/GenBank/DDBJ databases">
        <authorList>
            <person name="Gilroy R."/>
        </authorList>
    </citation>
    <scope>NUCLEOTIDE SEQUENCE</scope>
    <source>
        <strain evidence="1">CHK187-11901</strain>
    </source>
</reference>
<evidence type="ECO:0000313" key="1">
    <source>
        <dbReference type="EMBL" id="HJC35859.1"/>
    </source>
</evidence>